<dbReference type="Pfam" id="PF13614">
    <property type="entry name" value="AAA_31"/>
    <property type="match status" value="1"/>
</dbReference>
<name>A0ABQ3EY34_9ACTN</name>
<proteinExistence type="predicted"/>
<dbReference type="InterPro" id="IPR027417">
    <property type="entry name" value="P-loop_NTPase"/>
</dbReference>
<dbReference type="SUPFAM" id="SSF52540">
    <property type="entry name" value="P-loop containing nucleoside triphosphate hydrolases"/>
    <property type="match status" value="1"/>
</dbReference>
<dbReference type="PANTHER" id="PTHR13696:SF99">
    <property type="entry name" value="COBYRINIC ACID AC-DIAMIDE SYNTHASE"/>
    <property type="match status" value="1"/>
</dbReference>
<dbReference type="InterPro" id="IPR050678">
    <property type="entry name" value="DNA_Partitioning_ATPase"/>
</dbReference>
<accession>A0ABQ3EY34</accession>
<organism evidence="2 3">
    <name type="scientific">Streptomyces cirratus</name>
    <dbReference type="NCBI Taxonomy" id="68187"/>
    <lineage>
        <taxon>Bacteria</taxon>
        <taxon>Bacillati</taxon>
        <taxon>Actinomycetota</taxon>
        <taxon>Actinomycetes</taxon>
        <taxon>Kitasatosporales</taxon>
        <taxon>Streptomycetaceae</taxon>
        <taxon>Streptomyces</taxon>
    </lineage>
</organism>
<evidence type="ECO:0000313" key="3">
    <source>
        <dbReference type="Proteomes" id="UP000642673"/>
    </source>
</evidence>
<evidence type="ECO:0000259" key="1">
    <source>
        <dbReference type="Pfam" id="PF13614"/>
    </source>
</evidence>
<sequence length="174" mass="19675">MPNLEIVPSHILLSNTDVELTTAIDHREERLKKELDAVRGRYDYIFIDCPPTLSWLTINAFTAADRVIVVVSPGYFELDSIVQISKTIKDVRGYFNPSLELAGLLFTMSDPTVNSKTSLQILRQTYTSSVLNTVIPRNTDLRDAHFQKQDVFAFNAKSPAALAYTKLINELFHI</sequence>
<feature type="domain" description="AAA" evidence="1">
    <location>
        <begin position="2"/>
        <end position="100"/>
    </location>
</feature>
<dbReference type="CDD" id="cd02042">
    <property type="entry name" value="ParAB_family"/>
    <property type="match status" value="1"/>
</dbReference>
<evidence type="ECO:0000313" key="2">
    <source>
        <dbReference type="EMBL" id="GHB60678.1"/>
    </source>
</evidence>
<dbReference type="Gene3D" id="3.40.50.300">
    <property type="entry name" value="P-loop containing nucleotide triphosphate hydrolases"/>
    <property type="match status" value="1"/>
</dbReference>
<dbReference type="Proteomes" id="UP000642673">
    <property type="component" value="Unassembled WGS sequence"/>
</dbReference>
<dbReference type="InterPro" id="IPR025669">
    <property type="entry name" value="AAA_dom"/>
</dbReference>
<keyword evidence="3" id="KW-1185">Reference proteome</keyword>
<dbReference type="EMBL" id="BMVP01000005">
    <property type="protein sequence ID" value="GHB60678.1"/>
    <property type="molecule type" value="Genomic_DNA"/>
</dbReference>
<gene>
    <name evidence="2" type="ORF">GCM10010347_33410</name>
</gene>
<dbReference type="PANTHER" id="PTHR13696">
    <property type="entry name" value="P-LOOP CONTAINING NUCLEOSIDE TRIPHOSPHATE HYDROLASE"/>
    <property type="match status" value="1"/>
</dbReference>
<comment type="caution">
    <text evidence="2">The sequence shown here is derived from an EMBL/GenBank/DDBJ whole genome shotgun (WGS) entry which is preliminary data.</text>
</comment>
<reference evidence="3" key="1">
    <citation type="journal article" date="2019" name="Int. J. Syst. Evol. Microbiol.">
        <title>The Global Catalogue of Microorganisms (GCM) 10K type strain sequencing project: providing services to taxonomists for standard genome sequencing and annotation.</title>
        <authorList>
            <consortium name="The Broad Institute Genomics Platform"/>
            <consortium name="The Broad Institute Genome Sequencing Center for Infectious Disease"/>
            <person name="Wu L."/>
            <person name="Ma J."/>
        </authorList>
    </citation>
    <scope>NUCLEOTIDE SEQUENCE [LARGE SCALE GENOMIC DNA]</scope>
    <source>
        <strain evidence="3">JCM 4738</strain>
    </source>
</reference>
<protein>
    <recommendedName>
        <fullName evidence="1">AAA domain-containing protein</fullName>
    </recommendedName>
</protein>